<dbReference type="PROSITE" id="PS51257">
    <property type="entry name" value="PROKAR_LIPOPROTEIN"/>
    <property type="match status" value="1"/>
</dbReference>
<accession>A0A316TLJ0</accession>
<dbReference type="EMBL" id="QGGB01000010">
    <property type="protein sequence ID" value="PWN05437.1"/>
    <property type="molecule type" value="Genomic_DNA"/>
</dbReference>
<dbReference type="AlphaFoldDB" id="A0A316TLJ0"/>
<organism evidence="1 2">
    <name type="scientific">Rhodohalobacter mucosus</name>
    <dbReference type="NCBI Taxonomy" id="2079485"/>
    <lineage>
        <taxon>Bacteria</taxon>
        <taxon>Pseudomonadati</taxon>
        <taxon>Balneolota</taxon>
        <taxon>Balneolia</taxon>
        <taxon>Balneolales</taxon>
        <taxon>Balneolaceae</taxon>
        <taxon>Rhodohalobacter</taxon>
    </lineage>
</organism>
<dbReference type="RefSeq" id="WP_109647992.1">
    <property type="nucleotide sequence ID" value="NZ_QGGB01000010.1"/>
</dbReference>
<gene>
    <name evidence="1" type="ORF">DDZ15_15340</name>
</gene>
<proteinExistence type="predicted"/>
<name>A0A316TLJ0_9BACT</name>
<dbReference type="Proteomes" id="UP000245533">
    <property type="component" value="Unassembled WGS sequence"/>
</dbReference>
<dbReference type="Pfam" id="PF13618">
    <property type="entry name" value="Gluconate_2-dh3"/>
    <property type="match status" value="1"/>
</dbReference>
<evidence type="ECO:0000313" key="2">
    <source>
        <dbReference type="Proteomes" id="UP000245533"/>
    </source>
</evidence>
<dbReference type="InterPro" id="IPR027056">
    <property type="entry name" value="Gluconate_2DH_su3"/>
</dbReference>
<sequence length="189" mass="20743">MTIDRKEAIKRSALIMGGLIFAPNALGVLSGCKARPALDWSPEYFNRDHARLVSSLAETIIPETDSPGAIEASVPGFIEEMVYTGYTEDARSLFLSGLDALDDLAGETHGDRFADLDAETQHLFASEQNRTAIESGISPPPFFLIMKELTVMGYYTSEPGAKQALRYERIPGRYDGCVPFEDVGKTWST</sequence>
<comment type="caution">
    <text evidence="1">The sequence shown here is derived from an EMBL/GenBank/DDBJ whole genome shotgun (WGS) entry which is preliminary data.</text>
</comment>
<dbReference type="OrthoDB" id="6385145at2"/>
<reference evidence="1 2" key="1">
    <citation type="submission" date="2018-05" db="EMBL/GenBank/DDBJ databases">
        <title>Rhodohalobacter halophilus gen. nov., sp. nov., a moderately halophilic member of the family Balneolaceae.</title>
        <authorList>
            <person name="Liu Z.-W."/>
        </authorList>
    </citation>
    <scope>NUCLEOTIDE SEQUENCE [LARGE SCALE GENOMIC DNA]</scope>
    <source>
        <strain evidence="1 2">8A47</strain>
    </source>
</reference>
<evidence type="ECO:0008006" key="3">
    <source>
        <dbReference type="Google" id="ProtNLM"/>
    </source>
</evidence>
<evidence type="ECO:0000313" key="1">
    <source>
        <dbReference type="EMBL" id="PWN05437.1"/>
    </source>
</evidence>
<keyword evidence="2" id="KW-1185">Reference proteome</keyword>
<protein>
    <recommendedName>
        <fullName evidence="3">Gluconate 2-dehydrogenase subunit 3-like protein</fullName>
    </recommendedName>
</protein>